<evidence type="ECO:0000313" key="13">
    <source>
        <dbReference type="Proteomes" id="UP000015104"/>
    </source>
</evidence>
<feature type="compositionally biased region" description="Polar residues" evidence="11">
    <location>
        <begin position="283"/>
        <end position="297"/>
    </location>
</feature>
<accession>T1K4N1</accession>
<dbReference type="PANTHER" id="PTHR11157:SF69">
    <property type="entry name" value="ELONGATION OF VERY LONG CHAIN FATTY ACIDS PROTEIN 7"/>
    <property type="match status" value="1"/>
</dbReference>
<dbReference type="PANTHER" id="PTHR11157">
    <property type="entry name" value="FATTY ACID ACYL TRANSFERASE-RELATED"/>
    <property type="match status" value="1"/>
</dbReference>
<feature type="transmembrane region" description="Helical" evidence="10">
    <location>
        <begin position="144"/>
        <end position="162"/>
    </location>
</feature>
<dbReference type="GO" id="GO:0034626">
    <property type="term" value="P:fatty acid elongation, polyunsaturated fatty acid"/>
    <property type="evidence" value="ECO:0007669"/>
    <property type="project" value="TreeGrafter"/>
</dbReference>
<dbReference type="Pfam" id="PF01151">
    <property type="entry name" value="ELO"/>
    <property type="match status" value="1"/>
</dbReference>
<dbReference type="GO" id="GO:0042761">
    <property type="term" value="P:very long-chain fatty acid biosynthetic process"/>
    <property type="evidence" value="ECO:0007669"/>
    <property type="project" value="TreeGrafter"/>
</dbReference>
<evidence type="ECO:0000256" key="6">
    <source>
        <dbReference type="ARBA" id="ARBA00022989"/>
    </source>
</evidence>
<comment type="subcellular location">
    <subcellularLocation>
        <location evidence="1">Membrane</location>
        <topology evidence="1">Multi-pass membrane protein</topology>
    </subcellularLocation>
</comment>
<evidence type="ECO:0000256" key="8">
    <source>
        <dbReference type="ARBA" id="ARBA00023136"/>
    </source>
</evidence>
<keyword evidence="9 10" id="KW-0275">Fatty acid biosynthesis</keyword>
<evidence type="ECO:0000256" key="5">
    <source>
        <dbReference type="ARBA" id="ARBA00022832"/>
    </source>
</evidence>
<gene>
    <name evidence="12" type="primary">107360691</name>
</gene>
<dbReference type="GO" id="GO:0005789">
    <property type="term" value="C:endoplasmic reticulum membrane"/>
    <property type="evidence" value="ECO:0007669"/>
    <property type="project" value="TreeGrafter"/>
</dbReference>
<keyword evidence="4 10" id="KW-0812">Transmembrane</keyword>
<dbReference type="GO" id="GO:0034625">
    <property type="term" value="P:fatty acid elongation, monounsaturated fatty acid"/>
    <property type="evidence" value="ECO:0007669"/>
    <property type="project" value="TreeGrafter"/>
</dbReference>
<dbReference type="Proteomes" id="UP000015104">
    <property type="component" value="Unassembled WGS sequence"/>
</dbReference>
<dbReference type="EMBL" id="CAEY01001579">
    <property type="status" value="NOT_ANNOTATED_CDS"/>
    <property type="molecule type" value="Genomic_DNA"/>
</dbReference>
<feature type="transmembrane region" description="Helical" evidence="10">
    <location>
        <begin position="168"/>
        <end position="190"/>
    </location>
</feature>
<evidence type="ECO:0000256" key="2">
    <source>
        <dbReference type="ARBA" id="ARBA00022516"/>
    </source>
</evidence>
<keyword evidence="5 10" id="KW-0276">Fatty acid metabolism</keyword>
<evidence type="ECO:0000256" key="3">
    <source>
        <dbReference type="ARBA" id="ARBA00022679"/>
    </source>
</evidence>
<dbReference type="STRING" id="32264.T1K4N1"/>
<dbReference type="eggNOG" id="KOG3071">
    <property type="taxonomic scope" value="Eukaryota"/>
</dbReference>
<evidence type="ECO:0000313" key="12">
    <source>
        <dbReference type="EnsemblMetazoa" id="tetur05g03200.1"/>
    </source>
</evidence>
<protein>
    <recommendedName>
        <fullName evidence="10">Elongation of very long chain fatty acids protein</fullName>
        <ecNumber evidence="10">2.3.1.199</ecNumber>
    </recommendedName>
    <alternativeName>
        <fullName evidence="10">Very-long-chain 3-oxoacyl-CoA synthase</fullName>
    </alternativeName>
</protein>
<feature type="transmembrane region" description="Helical" evidence="10">
    <location>
        <begin position="64"/>
        <end position="87"/>
    </location>
</feature>
<feature type="region of interest" description="Disordered" evidence="11">
    <location>
        <begin position="266"/>
        <end position="297"/>
    </location>
</feature>
<evidence type="ECO:0000256" key="7">
    <source>
        <dbReference type="ARBA" id="ARBA00023098"/>
    </source>
</evidence>
<dbReference type="GO" id="GO:0009922">
    <property type="term" value="F:fatty acid elongase activity"/>
    <property type="evidence" value="ECO:0007669"/>
    <property type="project" value="UniProtKB-EC"/>
</dbReference>
<keyword evidence="6 10" id="KW-1133">Transmembrane helix</keyword>
<proteinExistence type="inferred from homology"/>
<feature type="transmembrane region" description="Helical" evidence="10">
    <location>
        <begin position="20"/>
        <end position="43"/>
    </location>
</feature>
<dbReference type="KEGG" id="tut:107360691"/>
<name>T1K4N1_TETUR</name>
<evidence type="ECO:0000256" key="1">
    <source>
        <dbReference type="ARBA" id="ARBA00004141"/>
    </source>
</evidence>
<evidence type="ECO:0000256" key="4">
    <source>
        <dbReference type="ARBA" id="ARBA00022692"/>
    </source>
</evidence>
<comment type="similarity">
    <text evidence="10">Belongs to the ELO family.</text>
</comment>
<keyword evidence="7 10" id="KW-0443">Lipid metabolism</keyword>
<evidence type="ECO:0000256" key="10">
    <source>
        <dbReference type="RuleBase" id="RU361115"/>
    </source>
</evidence>
<dbReference type="OMA" id="FHHMAMV"/>
<evidence type="ECO:0000256" key="11">
    <source>
        <dbReference type="SAM" id="MobiDB-lite"/>
    </source>
</evidence>
<dbReference type="HOGENOM" id="CLU_048483_0_1_1"/>
<dbReference type="OrthoDB" id="434092at2759"/>
<dbReference type="EC" id="2.3.1.199" evidence="10"/>
<reference evidence="13" key="1">
    <citation type="submission" date="2011-08" db="EMBL/GenBank/DDBJ databases">
        <authorList>
            <person name="Rombauts S."/>
        </authorList>
    </citation>
    <scope>NUCLEOTIDE SEQUENCE</scope>
    <source>
        <strain evidence="13">London</strain>
    </source>
</reference>
<keyword evidence="13" id="KW-1185">Reference proteome</keyword>
<dbReference type="GO" id="GO:0019367">
    <property type="term" value="P:fatty acid elongation, saturated fatty acid"/>
    <property type="evidence" value="ECO:0007669"/>
    <property type="project" value="TreeGrafter"/>
</dbReference>
<reference evidence="12" key="2">
    <citation type="submission" date="2015-06" db="UniProtKB">
        <authorList>
            <consortium name="EnsemblMetazoa"/>
        </authorList>
    </citation>
    <scope>IDENTIFICATION</scope>
</reference>
<feature type="compositionally biased region" description="Low complexity" evidence="11">
    <location>
        <begin position="266"/>
        <end position="282"/>
    </location>
</feature>
<dbReference type="AlphaFoldDB" id="T1K4N1"/>
<dbReference type="InterPro" id="IPR002076">
    <property type="entry name" value="ELO_fam"/>
</dbReference>
<keyword evidence="2 10" id="KW-0444">Lipid biosynthesis</keyword>
<comment type="catalytic activity">
    <reaction evidence="10">
        <text>a very-long-chain acyl-CoA + malonyl-CoA + H(+) = a very-long-chain 3-oxoacyl-CoA + CO2 + CoA</text>
        <dbReference type="Rhea" id="RHEA:32727"/>
        <dbReference type="ChEBI" id="CHEBI:15378"/>
        <dbReference type="ChEBI" id="CHEBI:16526"/>
        <dbReference type="ChEBI" id="CHEBI:57287"/>
        <dbReference type="ChEBI" id="CHEBI:57384"/>
        <dbReference type="ChEBI" id="CHEBI:90725"/>
        <dbReference type="ChEBI" id="CHEBI:90736"/>
        <dbReference type="EC" id="2.3.1.199"/>
    </reaction>
</comment>
<evidence type="ECO:0000256" key="9">
    <source>
        <dbReference type="ARBA" id="ARBA00023160"/>
    </source>
</evidence>
<feature type="transmembrane region" description="Helical" evidence="10">
    <location>
        <begin position="202"/>
        <end position="223"/>
    </location>
</feature>
<sequence>MFHWLTKELDHFLSKGDPRVAHLPLMQSPFPVAAICLAYVLFVKKIGPNLMKNRKPFEVRMAMIIYNFTMVLCSSYVVYTEIVYHWLQPGVSLTCDPVDYSVNPISMKIVYNCYFYFLLKFVEFTDTIFFVVRKKNEQISNLHVIHHGLLPFSVWWGAKFVPGGHATFFGFVNSIVHVIMYTYYGLAAIGPVMKPYLWWKKYLTIFQLVQFVAIGIHSFQLFFQPSCSFPKIFGLWIGSHGILFWFLFTDFYDKTYKRFASLSSSSSSAKSLSSSSTTCSPSITNLSDSNGNIKKVK</sequence>
<keyword evidence="8 10" id="KW-0472">Membrane</keyword>
<dbReference type="EnsemblMetazoa" id="tetur05g03200.1">
    <property type="protein sequence ID" value="tetur05g03200.1"/>
    <property type="gene ID" value="tetur05g03200"/>
</dbReference>
<organism evidence="12 13">
    <name type="scientific">Tetranychus urticae</name>
    <name type="common">Two-spotted spider mite</name>
    <dbReference type="NCBI Taxonomy" id="32264"/>
    <lineage>
        <taxon>Eukaryota</taxon>
        <taxon>Metazoa</taxon>
        <taxon>Ecdysozoa</taxon>
        <taxon>Arthropoda</taxon>
        <taxon>Chelicerata</taxon>
        <taxon>Arachnida</taxon>
        <taxon>Acari</taxon>
        <taxon>Acariformes</taxon>
        <taxon>Trombidiformes</taxon>
        <taxon>Prostigmata</taxon>
        <taxon>Eleutherengona</taxon>
        <taxon>Raphignathae</taxon>
        <taxon>Tetranychoidea</taxon>
        <taxon>Tetranychidae</taxon>
        <taxon>Tetranychus</taxon>
    </lineage>
</organism>
<dbReference type="GO" id="GO:0030148">
    <property type="term" value="P:sphingolipid biosynthetic process"/>
    <property type="evidence" value="ECO:0007669"/>
    <property type="project" value="TreeGrafter"/>
</dbReference>
<keyword evidence="3 10" id="KW-0808">Transferase</keyword>
<feature type="transmembrane region" description="Helical" evidence="10">
    <location>
        <begin position="229"/>
        <end position="248"/>
    </location>
</feature>